<name>A0A8H4VKP0_9AGAR</name>
<dbReference type="PANTHER" id="PTHR43283:SF3">
    <property type="entry name" value="BETA-LACTAMASE FAMILY PROTEIN (AFU_ORTHOLOGUE AFUA_5G07500)"/>
    <property type="match status" value="1"/>
</dbReference>
<evidence type="ECO:0000313" key="2">
    <source>
        <dbReference type="EMBL" id="KAF4613152.1"/>
    </source>
</evidence>
<proteinExistence type="predicted"/>
<dbReference type="InterPro" id="IPR050789">
    <property type="entry name" value="Diverse_Enzym_Activities"/>
</dbReference>
<dbReference type="PANTHER" id="PTHR43283">
    <property type="entry name" value="BETA-LACTAMASE-RELATED"/>
    <property type="match status" value="1"/>
</dbReference>
<dbReference type="AlphaFoldDB" id="A0A8H4VKP0"/>
<evidence type="ECO:0000259" key="1">
    <source>
        <dbReference type="Pfam" id="PF00144"/>
    </source>
</evidence>
<organism evidence="2 3">
    <name type="scientific">Agrocybe pediades</name>
    <dbReference type="NCBI Taxonomy" id="84607"/>
    <lineage>
        <taxon>Eukaryota</taxon>
        <taxon>Fungi</taxon>
        <taxon>Dikarya</taxon>
        <taxon>Basidiomycota</taxon>
        <taxon>Agaricomycotina</taxon>
        <taxon>Agaricomycetes</taxon>
        <taxon>Agaricomycetidae</taxon>
        <taxon>Agaricales</taxon>
        <taxon>Agaricineae</taxon>
        <taxon>Strophariaceae</taxon>
        <taxon>Agrocybe</taxon>
    </lineage>
</organism>
<feature type="domain" description="Beta-lactamase-related" evidence="1">
    <location>
        <begin position="13"/>
        <end position="397"/>
    </location>
</feature>
<evidence type="ECO:0000313" key="3">
    <source>
        <dbReference type="Proteomes" id="UP000521872"/>
    </source>
</evidence>
<accession>A0A8H4VKP0</accession>
<keyword evidence="3" id="KW-1185">Reference proteome</keyword>
<dbReference type="Pfam" id="PF00144">
    <property type="entry name" value="Beta-lactamase"/>
    <property type="match status" value="1"/>
</dbReference>
<reference evidence="2 3" key="1">
    <citation type="submission" date="2019-12" db="EMBL/GenBank/DDBJ databases">
        <authorList>
            <person name="Floudas D."/>
            <person name="Bentzer J."/>
            <person name="Ahren D."/>
            <person name="Johansson T."/>
            <person name="Persson P."/>
            <person name="Tunlid A."/>
        </authorList>
    </citation>
    <scope>NUCLEOTIDE SEQUENCE [LARGE SCALE GENOMIC DNA]</scope>
    <source>
        <strain evidence="2 3">CBS 102.39</strain>
    </source>
</reference>
<sequence>MPVSLPQKTKDQLDALLSEAVKEGKVPGASLVVGSPDTELYFGASGVKSLGDPSAGNIDRNSIFWVCSHTKLVVTIAFLQLIEAGKLTYDTPAAELLPELADPVVLESPLSLTTTYTKAKNPILVKHLLNHSSGIVYSTLDKKHPDELNVAYTSVAYVGEGPHGKERYSRAEFFRLVKRGLPGVPLSFEPGTNWAYGYGCDLLVFILEDLTGKTIQEYCDEHLFAPLKIKPTFYINSEIEKDLVQLTFRRRSDGAFEKWTDQLSIPERQKDKMGITLGGIAMHSTLSEYLTILQHLLLIKENRASNPILTHETVTLMFESSVPPASSKALFQFTSLEEIYPREVELNFGLGLCLAKEDWDGRKKKGSGFWYGWAGTYYFMDPQTGIAAVYGTQLVPTFDTEVKQLWDRLERALYAGLQE</sequence>
<dbReference type="InterPro" id="IPR012338">
    <property type="entry name" value="Beta-lactam/transpept-like"/>
</dbReference>
<protein>
    <recommendedName>
        <fullName evidence="1">Beta-lactamase-related domain-containing protein</fullName>
    </recommendedName>
</protein>
<dbReference type="EMBL" id="JAACJL010000046">
    <property type="protein sequence ID" value="KAF4613152.1"/>
    <property type="molecule type" value="Genomic_DNA"/>
</dbReference>
<dbReference type="Proteomes" id="UP000521872">
    <property type="component" value="Unassembled WGS sequence"/>
</dbReference>
<dbReference type="SUPFAM" id="SSF56601">
    <property type="entry name" value="beta-lactamase/transpeptidase-like"/>
    <property type="match status" value="1"/>
</dbReference>
<dbReference type="Gene3D" id="3.40.710.10">
    <property type="entry name" value="DD-peptidase/beta-lactamase superfamily"/>
    <property type="match status" value="1"/>
</dbReference>
<comment type="caution">
    <text evidence="2">The sequence shown here is derived from an EMBL/GenBank/DDBJ whole genome shotgun (WGS) entry which is preliminary data.</text>
</comment>
<gene>
    <name evidence="2" type="ORF">D9613_011161</name>
</gene>
<dbReference type="InterPro" id="IPR001466">
    <property type="entry name" value="Beta-lactam-related"/>
</dbReference>